<keyword evidence="6" id="KW-1185">Reference proteome</keyword>
<dbReference type="PROSITE" id="PS50949">
    <property type="entry name" value="HTH_GNTR"/>
    <property type="match status" value="1"/>
</dbReference>
<dbReference type="InterPro" id="IPR000524">
    <property type="entry name" value="Tscrpt_reg_HTH_GntR"/>
</dbReference>
<sequence>MQFKPIKHKRIYEEIVGQIKELIVEGSLNPGDKLLSERELADSLKVSRASVREALSALEIAGLVEIRPGEGTFMRCADLDTIIEPLALMFLLERDKIRELLEVRKALEVEAIGLATERGEKEDFLKVEKALNEMEDGLGSEERAEKADLKFHFAIAEATKNSMLIRLMNTIYDTMNQTLRTSRELWMSRRKETPDRLLEEHKAMFLAVKKGDSPKARKLMYDHLKSVEEELAKLDLLKART</sequence>
<dbReference type="PRINTS" id="PR00035">
    <property type="entry name" value="HTHGNTR"/>
</dbReference>
<dbReference type="AlphaFoldDB" id="A0AAU0UHC4"/>
<feature type="domain" description="HTH gntR-type" evidence="4">
    <location>
        <begin position="9"/>
        <end position="77"/>
    </location>
</feature>
<dbReference type="Gene3D" id="1.20.120.530">
    <property type="entry name" value="GntR ligand-binding domain-like"/>
    <property type="match status" value="1"/>
</dbReference>
<protein>
    <submittedName>
        <fullName evidence="5">FadR family transcriptional regulator</fullName>
    </submittedName>
</protein>
<dbReference type="Pfam" id="PF00392">
    <property type="entry name" value="GntR"/>
    <property type="match status" value="1"/>
</dbReference>
<dbReference type="PANTHER" id="PTHR43537:SF5">
    <property type="entry name" value="UXU OPERON TRANSCRIPTIONAL REGULATOR"/>
    <property type="match status" value="1"/>
</dbReference>
<name>A0AAU0UHC4_9FIRM</name>
<dbReference type="SMART" id="SM00895">
    <property type="entry name" value="FCD"/>
    <property type="match status" value="1"/>
</dbReference>
<evidence type="ECO:0000256" key="2">
    <source>
        <dbReference type="ARBA" id="ARBA00023125"/>
    </source>
</evidence>
<dbReference type="SUPFAM" id="SSF48008">
    <property type="entry name" value="GntR ligand-binding domain-like"/>
    <property type="match status" value="1"/>
</dbReference>
<evidence type="ECO:0000256" key="1">
    <source>
        <dbReference type="ARBA" id="ARBA00023015"/>
    </source>
</evidence>
<evidence type="ECO:0000313" key="5">
    <source>
        <dbReference type="EMBL" id="WRO20678.1"/>
    </source>
</evidence>
<dbReference type="InterPro" id="IPR036388">
    <property type="entry name" value="WH-like_DNA-bd_sf"/>
</dbReference>
<evidence type="ECO:0000313" key="6">
    <source>
        <dbReference type="Proteomes" id="UP001329915"/>
    </source>
</evidence>
<dbReference type="PANTHER" id="PTHR43537">
    <property type="entry name" value="TRANSCRIPTIONAL REGULATOR, GNTR FAMILY"/>
    <property type="match status" value="1"/>
</dbReference>
<dbReference type="SUPFAM" id="SSF46785">
    <property type="entry name" value="Winged helix' DNA-binding domain"/>
    <property type="match status" value="1"/>
</dbReference>
<evidence type="ECO:0000256" key="3">
    <source>
        <dbReference type="ARBA" id="ARBA00023163"/>
    </source>
</evidence>
<dbReference type="InterPro" id="IPR008920">
    <property type="entry name" value="TF_FadR/GntR_C"/>
</dbReference>
<reference evidence="5 6" key="1">
    <citation type="submission" date="2023-04" db="EMBL/GenBank/DDBJ databases">
        <authorList>
            <person name="Hsu D."/>
        </authorList>
    </citation>
    <scope>NUCLEOTIDE SEQUENCE [LARGE SCALE GENOMIC DNA]</scope>
    <source>
        <strain evidence="5 6">MK1</strain>
    </source>
</reference>
<dbReference type="Pfam" id="PF07729">
    <property type="entry name" value="FCD"/>
    <property type="match status" value="1"/>
</dbReference>
<keyword evidence="2" id="KW-0238">DNA-binding</keyword>
<gene>
    <name evidence="5" type="ORF">MFMK1_000462</name>
</gene>
<dbReference type="KEGG" id="dbc:MFMK1_000462"/>
<keyword evidence="1" id="KW-0805">Transcription regulation</keyword>
<dbReference type="CDD" id="cd07377">
    <property type="entry name" value="WHTH_GntR"/>
    <property type="match status" value="1"/>
</dbReference>
<proteinExistence type="predicted"/>
<dbReference type="GO" id="GO:0003700">
    <property type="term" value="F:DNA-binding transcription factor activity"/>
    <property type="evidence" value="ECO:0007669"/>
    <property type="project" value="InterPro"/>
</dbReference>
<dbReference type="EMBL" id="CP121694">
    <property type="protein sequence ID" value="WRO20678.1"/>
    <property type="molecule type" value="Genomic_DNA"/>
</dbReference>
<organism evidence="5 6">
    <name type="scientific">Metallumcola ferriviriculae</name>
    <dbReference type="NCBI Taxonomy" id="3039180"/>
    <lineage>
        <taxon>Bacteria</taxon>
        <taxon>Bacillati</taxon>
        <taxon>Bacillota</taxon>
        <taxon>Clostridia</taxon>
        <taxon>Neomoorellales</taxon>
        <taxon>Desulfitibacteraceae</taxon>
        <taxon>Metallumcola</taxon>
    </lineage>
</organism>
<accession>A0AAU0UHC4</accession>
<dbReference type="RefSeq" id="WP_366923564.1">
    <property type="nucleotide sequence ID" value="NZ_CP121694.1"/>
</dbReference>
<keyword evidence="3" id="KW-0804">Transcription</keyword>
<dbReference type="Gene3D" id="1.10.10.10">
    <property type="entry name" value="Winged helix-like DNA-binding domain superfamily/Winged helix DNA-binding domain"/>
    <property type="match status" value="1"/>
</dbReference>
<dbReference type="InterPro" id="IPR036390">
    <property type="entry name" value="WH_DNA-bd_sf"/>
</dbReference>
<dbReference type="Proteomes" id="UP001329915">
    <property type="component" value="Chromosome"/>
</dbReference>
<evidence type="ECO:0000259" key="4">
    <source>
        <dbReference type="PROSITE" id="PS50949"/>
    </source>
</evidence>
<dbReference type="GO" id="GO:0003677">
    <property type="term" value="F:DNA binding"/>
    <property type="evidence" value="ECO:0007669"/>
    <property type="project" value="UniProtKB-KW"/>
</dbReference>
<dbReference type="SMART" id="SM00345">
    <property type="entry name" value="HTH_GNTR"/>
    <property type="match status" value="1"/>
</dbReference>
<dbReference type="InterPro" id="IPR011711">
    <property type="entry name" value="GntR_C"/>
</dbReference>